<evidence type="ECO:0000313" key="2">
    <source>
        <dbReference type="Proteomes" id="UP000660454"/>
    </source>
</evidence>
<dbReference type="Proteomes" id="UP000660454">
    <property type="component" value="Unassembled WGS sequence"/>
</dbReference>
<protein>
    <recommendedName>
        <fullName evidence="3">Secreted protein</fullName>
    </recommendedName>
</protein>
<evidence type="ECO:0008006" key="3">
    <source>
        <dbReference type="Google" id="ProtNLM"/>
    </source>
</evidence>
<dbReference type="EMBL" id="BOOF01000029">
    <property type="protein sequence ID" value="GIH64035.1"/>
    <property type="molecule type" value="Genomic_DNA"/>
</dbReference>
<evidence type="ECO:0000313" key="1">
    <source>
        <dbReference type="EMBL" id="GIH64035.1"/>
    </source>
</evidence>
<gene>
    <name evidence="1" type="ORF">Msi02_48520</name>
</gene>
<sequence length="75" mass="8006">MCHGPLVTLFWFAVFGFAVFDEAAGREAPPSRVRGVRRTEGYGRSLLPVAVAKSVTARVPVALVRAAGVVMSPFC</sequence>
<reference evidence="1 2" key="1">
    <citation type="submission" date="2021-01" db="EMBL/GenBank/DDBJ databases">
        <title>Whole genome shotgun sequence of Microbispora siamensis NBRC 104113.</title>
        <authorList>
            <person name="Komaki H."/>
            <person name="Tamura T."/>
        </authorList>
    </citation>
    <scope>NUCLEOTIDE SEQUENCE [LARGE SCALE GENOMIC DNA]</scope>
    <source>
        <strain evidence="1 2">NBRC 104113</strain>
    </source>
</reference>
<name>A0ABQ4GRI2_9ACTN</name>
<keyword evidence="2" id="KW-1185">Reference proteome</keyword>
<comment type="caution">
    <text evidence="1">The sequence shown here is derived from an EMBL/GenBank/DDBJ whole genome shotgun (WGS) entry which is preliminary data.</text>
</comment>
<accession>A0ABQ4GRI2</accession>
<organism evidence="1 2">
    <name type="scientific">Microbispora siamensis</name>
    <dbReference type="NCBI Taxonomy" id="564413"/>
    <lineage>
        <taxon>Bacteria</taxon>
        <taxon>Bacillati</taxon>
        <taxon>Actinomycetota</taxon>
        <taxon>Actinomycetes</taxon>
        <taxon>Streptosporangiales</taxon>
        <taxon>Streptosporangiaceae</taxon>
        <taxon>Microbispora</taxon>
    </lineage>
</organism>
<proteinExistence type="predicted"/>